<dbReference type="Pfam" id="PF12796">
    <property type="entry name" value="Ank_2"/>
    <property type="match status" value="1"/>
</dbReference>
<dbReference type="CDD" id="cd00590">
    <property type="entry name" value="RRM_SF"/>
    <property type="match status" value="1"/>
</dbReference>
<dbReference type="FunFam" id="1.25.40.20:FF:000461">
    <property type="entry name" value="Ankyrin repeat domain-containing protein, chloroplastic"/>
    <property type="match status" value="1"/>
</dbReference>
<dbReference type="InterPro" id="IPR036770">
    <property type="entry name" value="Ankyrin_rpt-contain_sf"/>
</dbReference>
<gene>
    <name evidence="7" type="ORF">CXB51_008847</name>
</gene>
<feature type="domain" description="RRM" evidence="6">
    <location>
        <begin position="69"/>
        <end position="147"/>
    </location>
</feature>
<protein>
    <recommendedName>
        <fullName evidence="6">RRM domain-containing protein</fullName>
    </recommendedName>
</protein>
<feature type="repeat" description="ANK" evidence="3">
    <location>
        <begin position="486"/>
        <end position="514"/>
    </location>
</feature>
<reference evidence="7 8" key="1">
    <citation type="journal article" date="2021" name="bioRxiv">
        <title>The Gossypium anomalum genome as a resource for cotton improvement and evolutionary analysis of hybrid incompatibility.</title>
        <authorList>
            <person name="Grover C.E."/>
            <person name="Yuan D."/>
            <person name="Arick M.A."/>
            <person name="Miller E.R."/>
            <person name="Hu G."/>
            <person name="Peterson D.G."/>
            <person name="Wendel J.F."/>
            <person name="Udall J.A."/>
        </authorList>
    </citation>
    <scope>NUCLEOTIDE SEQUENCE [LARGE SCALE GENOMIC DNA]</scope>
    <source>
        <strain evidence="7">JFW-Udall</strain>
        <tissue evidence="7">Leaf</tissue>
    </source>
</reference>
<dbReference type="SMART" id="SM00360">
    <property type="entry name" value="RRM"/>
    <property type="match status" value="1"/>
</dbReference>
<feature type="region of interest" description="Disordered" evidence="5">
    <location>
        <begin position="1"/>
        <end position="75"/>
    </location>
</feature>
<dbReference type="PANTHER" id="PTHR24203">
    <property type="entry name" value="ANKYRIN REPEAT FAMILY PROTEIN"/>
    <property type="match status" value="1"/>
</dbReference>
<name>A0A8J6D8H5_9ROSI</name>
<dbReference type="Gene3D" id="1.25.40.20">
    <property type="entry name" value="Ankyrin repeat-containing domain"/>
    <property type="match status" value="2"/>
</dbReference>
<evidence type="ECO:0000313" key="7">
    <source>
        <dbReference type="EMBL" id="KAG8497645.1"/>
    </source>
</evidence>
<dbReference type="SUPFAM" id="SSF54928">
    <property type="entry name" value="RNA-binding domain, RBD"/>
    <property type="match status" value="1"/>
</dbReference>
<organism evidence="7 8">
    <name type="scientific">Gossypium anomalum</name>
    <dbReference type="NCBI Taxonomy" id="47600"/>
    <lineage>
        <taxon>Eukaryota</taxon>
        <taxon>Viridiplantae</taxon>
        <taxon>Streptophyta</taxon>
        <taxon>Embryophyta</taxon>
        <taxon>Tracheophyta</taxon>
        <taxon>Spermatophyta</taxon>
        <taxon>Magnoliopsida</taxon>
        <taxon>eudicotyledons</taxon>
        <taxon>Gunneridae</taxon>
        <taxon>Pentapetalae</taxon>
        <taxon>rosids</taxon>
        <taxon>malvids</taxon>
        <taxon>Malvales</taxon>
        <taxon>Malvaceae</taxon>
        <taxon>Malvoideae</taxon>
        <taxon>Gossypium</taxon>
    </lineage>
</organism>
<dbReference type="SMART" id="SM00248">
    <property type="entry name" value="ANK"/>
    <property type="match status" value="5"/>
</dbReference>
<evidence type="ECO:0000259" key="6">
    <source>
        <dbReference type="PROSITE" id="PS50102"/>
    </source>
</evidence>
<keyword evidence="8" id="KW-1185">Reference proteome</keyword>
<dbReference type="Gene3D" id="3.30.70.330">
    <property type="match status" value="1"/>
</dbReference>
<keyword evidence="4" id="KW-0694">RNA-binding</keyword>
<feature type="repeat" description="ANK" evidence="3">
    <location>
        <begin position="515"/>
        <end position="547"/>
    </location>
</feature>
<dbReference type="InterPro" id="IPR000504">
    <property type="entry name" value="RRM_dom"/>
</dbReference>
<dbReference type="SUPFAM" id="SSF48403">
    <property type="entry name" value="Ankyrin repeat"/>
    <property type="match status" value="1"/>
</dbReference>
<dbReference type="PROSITE" id="PS50102">
    <property type="entry name" value="RRM"/>
    <property type="match status" value="1"/>
</dbReference>
<evidence type="ECO:0000256" key="3">
    <source>
        <dbReference type="PROSITE-ProRule" id="PRU00023"/>
    </source>
</evidence>
<evidence type="ECO:0000256" key="2">
    <source>
        <dbReference type="ARBA" id="ARBA00023043"/>
    </source>
</evidence>
<sequence>MADSPRKRNSQSPSPWREQSRSRSRSRPRSRSRSRSRSWSRPRHRSRSHSRGRSRSRSRGRVDAGNPGNTLYVTGLSQRVTERDLEEHFSKEGKVASCFLVVEPRTRISRGFAFVTMDSVEDASRCIKYLNQSILEGRFITVERVVVNVAGTVVVVVMTTGIVDLQGAHHIEVVITLQGILLMVEDQGGSALIHHHILADLVEEQKAMSLPSPSSLLKPPTPKISSTSFLSLSTPPPKLSRPHNLYFPRKLHSVSPSFLSSYITQDNAAVGDDEEHVIGDCLVFEDGAFEDPYLQPDSMFDNPNTTTRFAKTKPKKSKQEIQAENLVPEQWNHVVEEMNITKKERRKMAQQLEFGRRVEKKKQGLVPIRTMNSQEYLKYKEAKLAQLNPVVLDNPSTFPKRENEEDSMEDTVNNPSSSERVAPKNPRWAVYSKGFDDVAEFFNSGNYQLAEKNTQGSRKLFTKEEKLMLNRRVPDLAAATSGKWLPLHTLAASGEFYLVDALLKHNVDINAVDKNGLTAIHKAIIGKKQAITNYLLRESANPFVRDEDGATLMHYAVNAASTPTIKLLLLYNVDINLQDNDGWTPLHLAVQARRTDVVKLLLIRGANKTLKNKDGLTPLDLCLYSGRDMRTYDLIKILKQLPKPRSNER</sequence>
<feature type="repeat" description="ANK" evidence="3">
    <location>
        <begin position="581"/>
        <end position="613"/>
    </location>
</feature>
<evidence type="ECO:0000313" key="8">
    <source>
        <dbReference type="Proteomes" id="UP000701853"/>
    </source>
</evidence>
<dbReference type="GO" id="GO:0003723">
    <property type="term" value="F:RNA binding"/>
    <property type="evidence" value="ECO:0007669"/>
    <property type="project" value="UniProtKB-UniRule"/>
</dbReference>
<comment type="caution">
    <text evidence="7">The sequence shown here is derived from an EMBL/GenBank/DDBJ whole genome shotgun (WGS) entry which is preliminary data.</text>
</comment>
<proteinExistence type="predicted"/>
<keyword evidence="1" id="KW-0677">Repeat</keyword>
<dbReference type="AlphaFoldDB" id="A0A8J6D8H5"/>
<accession>A0A8J6D8H5</accession>
<dbReference type="InterPro" id="IPR035979">
    <property type="entry name" value="RBD_domain_sf"/>
</dbReference>
<dbReference type="Pfam" id="PF13637">
    <property type="entry name" value="Ank_4"/>
    <property type="match status" value="1"/>
</dbReference>
<dbReference type="InterPro" id="IPR012677">
    <property type="entry name" value="Nucleotide-bd_a/b_plait_sf"/>
</dbReference>
<evidence type="ECO:0000256" key="5">
    <source>
        <dbReference type="SAM" id="MobiDB-lite"/>
    </source>
</evidence>
<feature type="repeat" description="ANK" evidence="3">
    <location>
        <begin position="548"/>
        <end position="580"/>
    </location>
</feature>
<dbReference type="PROSITE" id="PS50297">
    <property type="entry name" value="ANK_REP_REGION"/>
    <property type="match status" value="2"/>
</dbReference>
<dbReference type="PANTHER" id="PTHR24203:SF86">
    <property type="entry name" value="PROTEASOME 26S SUBUNIT, NON-ATPASE 10"/>
    <property type="match status" value="1"/>
</dbReference>
<dbReference type="OrthoDB" id="1577640at2759"/>
<keyword evidence="2 3" id="KW-0040">ANK repeat</keyword>
<dbReference type="Pfam" id="PF00076">
    <property type="entry name" value="RRM_1"/>
    <property type="match status" value="1"/>
</dbReference>
<feature type="compositionally biased region" description="Basic residues" evidence="5">
    <location>
        <begin position="22"/>
        <end position="59"/>
    </location>
</feature>
<dbReference type="FunFam" id="3.30.70.330:FF:000464">
    <property type="entry name" value="RNA-binding (RRM/RBD/RNP motifs) family protein"/>
    <property type="match status" value="1"/>
</dbReference>
<evidence type="ECO:0000256" key="1">
    <source>
        <dbReference type="ARBA" id="ARBA00022737"/>
    </source>
</evidence>
<dbReference type="Proteomes" id="UP000701853">
    <property type="component" value="Chromosome 4"/>
</dbReference>
<dbReference type="PROSITE" id="PS50088">
    <property type="entry name" value="ANK_REPEAT"/>
    <property type="match status" value="4"/>
</dbReference>
<dbReference type="InterPro" id="IPR002110">
    <property type="entry name" value="Ankyrin_rpt"/>
</dbReference>
<dbReference type="EMBL" id="JAHUZN010000004">
    <property type="protein sequence ID" value="KAG8497645.1"/>
    <property type="molecule type" value="Genomic_DNA"/>
</dbReference>
<feature type="region of interest" description="Disordered" evidence="5">
    <location>
        <begin position="396"/>
        <end position="423"/>
    </location>
</feature>
<feature type="compositionally biased region" description="Polar residues" evidence="5">
    <location>
        <begin position="410"/>
        <end position="419"/>
    </location>
</feature>
<evidence type="ECO:0000256" key="4">
    <source>
        <dbReference type="PROSITE-ProRule" id="PRU00176"/>
    </source>
</evidence>